<dbReference type="Proteomes" id="UP000185491">
    <property type="component" value="Chromosome"/>
</dbReference>
<dbReference type="InterPro" id="IPR018197">
    <property type="entry name" value="Glycerate_kinase_RE-like"/>
</dbReference>
<dbReference type="PANTHER" id="PTHR21599">
    <property type="entry name" value="GLYCERATE KINASE"/>
    <property type="match status" value="1"/>
</dbReference>
<sequence>MLIIVAPDSFKGTASAPTAAAAIASGVREALPHAKVITMPFADGGEGTARALADAASARGANVDTVTLPVTDAVGRLAEASYFLNRTDNVAYLDVAAASGLPAVADALDPLHADTFGTGVLIADAEAKGATSVIMGLGGSATMDGGTGILTALGAAAHDARGYALPKGGAPLVQLASFDTAQLNLKAAALDFTLLADTEVPPGTSVAVYGPQKGAEGQQLALLTGAMLRLCEVTGTNPDTPHFGAAGCIPVGLSYISQLLWGDDSHVRTVAGAPFIAQHTRLATALPQADLIITGEGKVDAQSTTGKAVGYLAAAGKQAGVPLAVVAGKVEQPLGDYTVELDQQGHINDQLRKAGREIAAQFSA</sequence>
<proteinExistence type="inferred from homology"/>
<dbReference type="OrthoDB" id="9774290at2"/>
<dbReference type="InterPro" id="IPR004381">
    <property type="entry name" value="Glycerate_kinase"/>
</dbReference>
<keyword evidence="2 4" id="KW-0808">Transferase</keyword>
<evidence type="ECO:0000313" key="6">
    <source>
        <dbReference type="Proteomes" id="UP000185491"/>
    </source>
</evidence>
<dbReference type="KEGG" id="cpho:CPHO_04550"/>
<dbReference type="InterPro" id="IPR036129">
    <property type="entry name" value="Glycerate_kinase_sf"/>
</dbReference>
<evidence type="ECO:0000256" key="3">
    <source>
        <dbReference type="ARBA" id="ARBA00022777"/>
    </source>
</evidence>
<dbReference type="EMBL" id="CP009249">
    <property type="protein sequence ID" value="APT92281.1"/>
    <property type="molecule type" value="Genomic_DNA"/>
</dbReference>
<organism evidence="5 6">
    <name type="scientific">Corynebacterium phocae</name>
    <dbReference type="NCBI Taxonomy" id="161895"/>
    <lineage>
        <taxon>Bacteria</taxon>
        <taxon>Bacillati</taxon>
        <taxon>Actinomycetota</taxon>
        <taxon>Actinomycetes</taxon>
        <taxon>Mycobacteriales</taxon>
        <taxon>Corynebacteriaceae</taxon>
        <taxon>Corynebacterium</taxon>
    </lineage>
</organism>
<comment type="similarity">
    <text evidence="1 4">Belongs to the glycerate kinase type-1 family.</text>
</comment>
<dbReference type="Pfam" id="PF02595">
    <property type="entry name" value="Gly_kinase"/>
    <property type="match status" value="1"/>
</dbReference>
<dbReference type="PIRSF" id="PIRSF006078">
    <property type="entry name" value="GlxK"/>
    <property type="match status" value="1"/>
</dbReference>
<keyword evidence="6" id="KW-1185">Reference proteome</keyword>
<evidence type="ECO:0000313" key="5">
    <source>
        <dbReference type="EMBL" id="APT92281.1"/>
    </source>
</evidence>
<dbReference type="GO" id="GO:0031388">
    <property type="term" value="P:organic acid phosphorylation"/>
    <property type="evidence" value="ECO:0007669"/>
    <property type="project" value="UniProtKB-UniRule"/>
</dbReference>
<dbReference type="InterPro" id="IPR018193">
    <property type="entry name" value="Glyc_kinase_flavodox-like_fold"/>
</dbReference>
<dbReference type="PANTHER" id="PTHR21599:SF0">
    <property type="entry name" value="GLYCERATE KINASE"/>
    <property type="match status" value="1"/>
</dbReference>
<keyword evidence="3 4" id="KW-0418">Kinase</keyword>
<dbReference type="STRING" id="161895.CPHO_04550"/>
<evidence type="ECO:0000256" key="1">
    <source>
        <dbReference type="ARBA" id="ARBA00006284"/>
    </source>
</evidence>
<dbReference type="AlphaFoldDB" id="A0A1L7D2R8"/>
<gene>
    <name evidence="5" type="ORF">CPHO_04550</name>
</gene>
<dbReference type="GO" id="GO:0008887">
    <property type="term" value="F:glycerate kinase activity"/>
    <property type="evidence" value="ECO:0007669"/>
    <property type="project" value="UniProtKB-UniRule"/>
</dbReference>
<accession>A0A1L7D2R8</accession>
<dbReference type="Gene3D" id="3.90.1510.10">
    <property type="entry name" value="Glycerate kinase, domain 2"/>
    <property type="match status" value="1"/>
</dbReference>
<evidence type="ECO:0000256" key="2">
    <source>
        <dbReference type="ARBA" id="ARBA00022679"/>
    </source>
</evidence>
<dbReference type="SUPFAM" id="SSF110738">
    <property type="entry name" value="Glycerate kinase I"/>
    <property type="match status" value="1"/>
</dbReference>
<reference evidence="5 6" key="1">
    <citation type="submission" date="2014-08" db="EMBL/GenBank/DDBJ databases">
        <title>Complete genome sequence of Corynebacterium phocae M408/89/1(T)(=DSM 44612(T)), isolated from the common seal (Phoca vitulina).</title>
        <authorList>
            <person name="Ruckert C."/>
            <person name="Albersmeier A."/>
            <person name="Winkler A."/>
            <person name="Kalinowski J."/>
        </authorList>
    </citation>
    <scope>NUCLEOTIDE SEQUENCE [LARGE SCALE GENOMIC DNA]</scope>
    <source>
        <strain evidence="5 6">M408/89/1</strain>
    </source>
</reference>
<protein>
    <submittedName>
        <fullName evidence="5">Glycerate kinase</fullName>
    </submittedName>
</protein>
<name>A0A1L7D2R8_9CORY</name>
<evidence type="ECO:0000256" key="4">
    <source>
        <dbReference type="PIRNR" id="PIRNR006078"/>
    </source>
</evidence>
<dbReference type="Gene3D" id="3.40.50.10350">
    <property type="entry name" value="Glycerate kinase, domain 1"/>
    <property type="match status" value="1"/>
</dbReference>
<dbReference type="NCBIfam" id="TIGR00045">
    <property type="entry name" value="glycerate kinase"/>
    <property type="match status" value="1"/>
</dbReference>
<dbReference type="RefSeq" id="WP_075733584.1">
    <property type="nucleotide sequence ID" value="NZ_CP009249.1"/>
</dbReference>